<evidence type="ECO:0000259" key="5">
    <source>
        <dbReference type="Pfam" id="PF03544"/>
    </source>
</evidence>
<dbReference type="AlphaFoldDB" id="A0A8T9SSM4"/>
<dbReference type="RefSeq" id="WP_245093147.1">
    <property type="nucleotide sequence ID" value="NZ_CP095053.1"/>
</dbReference>
<reference evidence="6 7" key="1">
    <citation type="submission" date="2022-04" db="EMBL/GenBank/DDBJ databases">
        <title>Hymenobacter sp. isolated from the air.</title>
        <authorList>
            <person name="Won M."/>
            <person name="Lee C.-M."/>
            <person name="Woen H.-Y."/>
            <person name="Kwon S.-W."/>
        </authorList>
    </citation>
    <scope>NUCLEOTIDE SEQUENCE [LARGE SCALE GENOMIC DNA]</scope>
    <source>
        <strain evidence="7">5413 J-13</strain>
    </source>
</reference>
<evidence type="ECO:0000256" key="1">
    <source>
        <dbReference type="ARBA" id="ARBA00004167"/>
    </source>
</evidence>
<proteinExistence type="predicted"/>
<name>A0A8T9SSM4_9BACT</name>
<evidence type="ECO:0000256" key="3">
    <source>
        <dbReference type="ARBA" id="ARBA00022989"/>
    </source>
</evidence>
<dbReference type="InterPro" id="IPR037682">
    <property type="entry name" value="TonB_C"/>
</dbReference>
<dbReference type="InterPro" id="IPR006260">
    <property type="entry name" value="TonB/TolA_C"/>
</dbReference>
<dbReference type="NCBIfam" id="TIGR01352">
    <property type="entry name" value="tonB_Cterm"/>
    <property type="match status" value="1"/>
</dbReference>
<keyword evidence="4" id="KW-0472">Membrane</keyword>
<evidence type="ECO:0000256" key="2">
    <source>
        <dbReference type="ARBA" id="ARBA00022692"/>
    </source>
</evidence>
<dbReference type="SUPFAM" id="SSF74653">
    <property type="entry name" value="TolA/TonB C-terminal domain"/>
    <property type="match status" value="1"/>
</dbReference>
<dbReference type="GO" id="GO:0016020">
    <property type="term" value="C:membrane"/>
    <property type="evidence" value="ECO:0007669"/>
    <property type="project" value="UniProtKB-SubCell"/>
</dbReference>
<dbReference type="Pfam" id="PF03544">
    <property type="entry name" value="TonB_C"/>
    <property type="match status" value="1"/>
</dbReference>
<evidence type="ECO:0000256" key="4">
    <source>
        <dbReference type="ARBA" id="ARBA00023136"/>
    </source>
</evidence>
<dbReference type="KEGG" id="haei:MUN82_19645"/>
<keyword evidence="2" id="KW-0812">Transmembrane</keyword>
<dbReference type="EMBL" id="CP095053">
    <property type="protein sequence ID" value="UOR05138.1"/>
    <property type="molecule type" value="Genomic_DNA"/>
</dbReference>
<evidence type="ECO:0000313" key="6">
    <source>
        <dbReference type="EMBL" id="UOR05138.1"/>
    </source>
</evidence>
<accession>A0A8T9SSM4</accession>
<keyword evidence="7" id="KW-1185">Reference proteome</keyword>
<evidence type="ECO:0000313" key="7">
    <source>
        <dbReference type="Proteomes" id="UP000829925"/>
    </source>
</evidence>
<comment type="subcellular location">
    <subcellularLocation>
        <location evidence="1">Membrane</location>
        <topology evidence="1">Single-pass membrane protein</topology>
    </subcellularLocation>
</comment>
<dbReference type="GO" id="GO:0055085">
    <property type="term" value="P:transmembrane transport"/>
    <property type="evidence" value="ECO:0007669"/>
    <property type="project" value="InterPro"/>
</dbReference>
<protein>
    <submittedName>
        <fullName evidence="6">Energy transducer TonB</fullName>
    </submittedName>
</protein>
<gene>
    <name evidence="6" type="ORF">MUN82_19645</name>
</gene>
<keyword evidence="3" id="KW-1133">Transmembrane helix</keyword>
<organism evidence="6 7">
    <name type="scientific">Hymenobacter aerilatus</name>
    <dbReference type="NCBI Taxonomy" id="2932251"/>
    <lineage>
        <taxon>Bacteria</taxon>
        <taxon>Pseudomonadati</taxon>
        <taxon>Bacteroidota</taxon>
        <taxon>Cytophagia</taxon>
        <taxon>Cytophagales</taxon>
        <taxon>Hymenobacteraceae</taxon>
        <taxon>Hymenobacter</taxon>
    </lineage>
</organism>
<sequence length="226" mass="25195">MLELPILTIHLQACSEDWQHMTPTDQGRHCARCNHEVVDFTNSTAIDLEAARAASPDGRLCGRFRQSQLATTPGPQLRPRLRRFLVALVLVCGLGLSGREAWAQVRAGAKHYVAPEQAVTVLGFEVMPEYKDGGEAGLRRFIIQNLRYPTGQRRSGKVFVSFIVTKHGYARSFSILKGMGEPFDTEALRVAKLMGKWIPIKDDVHYTLPITFTAADKSAFPKKDTE</sequence>
<feature type="domain" description="TonB C-terminal" evidence="5">
    <location>
        <begin position="152"/>
        <end position="213"/>
    </location>
</feature>
<dbReference type="Gene3D" id="3.30.1150.10">
    <property type="match status" value="1"/>
</dbReference>
<dbReference type="Proteomes" id="UP000829925">
    <property type="component" value="Chromosome"/>
</dbReference>